<evidence type="ECO:0000256" key="1">
    <source>
        <dbReference type="ARBA" id="ARBA00010364"/>
    </source>
</evidence>
<dbReference type="GO" id="GO:0005737">
    <property type="term" value="C:cytoplasm"/>
    <property type="evidence" value="ECO:0007669"/>
    <property type="project" value="TreeGrafter"/>
</dbReference>
<dbReference type="Gene3D" id="3.30.1200.10">
    <property type="entry name" value="YggU-like"/>
    <property type="match status" value="1"/>
</dbReference>
<name>A0A2M7CHE2_9BACT</name>
<dbReference type="InterPro" id="IPR036591">
    <property type="entry name" value="YggU-like_sf"/>
</dbReference>
<reference evidence="3" key="1">
    <citation type="submission" date="2017-09" db="EMBL/GenBank/DDBJ databases">
        <title>Depth-based differentiation of microbial function through sediment-hosted aquifers and enrichment of novel symbionts in the deep terrestrial subsurface.</title>
        <authorList>
            <person name="Probst A.J."/>
            <person name="Ladd B."/>
            <person name="Jarett J.K."/>
            <person name="Geller-Mcgrath D.E."/>
            <person name="Sieber C.M.K."/>
            <person name="Emerson J.B."/>
            <person name="Anantharaman K."/>
            <person name="Thomas B.C."/>
            <person name="Malmstrom R."/>
            <person name="Stieglmeier M."/>
            <person name="Klingl A."/>
            <person name="Woyke T."/>
            <person name="Ryan C.M."/>
            <person name="Banfield J.F."/>
        </authorList>
    </citation>
    <scope>NUCLEOTIDE SEQUENCE [LARGE SCALE GENOMIC DNA]</scope>
</reference>
<dbReference type="PANTHER" id="PTHR13420">
    <property type="entry name" value="UPF0235 PROTEIN C15ORF40"/>
    <property type="match status" value="1"/>
</dbReference>
<dbReference type="Proteomes" id="UP000229966">
    <property type="component" value="Unassembled WGS sequence"/>
</dbReference>
<dbReference type="InterPro" id="IPR003746">
    <property type="entry name" value="DUF167"/>
</dbReference>
<dbReference type="SUPFAM" id="SSF69786">
    <property type="entry name" value="YggU-like"/>
    <property type="match status" value="1"/>
</dbReference>
<evidence type="ECO:0000313" key="3">
    <source>
        <dbReference type="Proteomes" id="UP000229966"/>
    </source>
</evidence>
<sequence>MKIFVHAKPKAKANSIEQLSPTEFKISVTSPPTKGLANKAISKIIAEYFNVAPLSVHLIVGASSKHKIFEF</sequence>
<dbReference type="EMBL" id="PEUM01000108">
    <property type="protein sequence ID" value="PIV25055.1"/>
    <property type="molecule type" value="Genomic_DNA"/>
</dbReference>
<dbReference type="PANTHER" id="PTHR13420:SF7">
    <property type="entry name" value="UPF0235 PROTEIN C15ORF40"/>
    <property type="match status" value="1"/>
</dbReference>
<dbReference type="Pfam" id="PF02594">
    <property type="entry name" value="DUF167"/>
    <property type="match status" value="1"/>
</dbReference>
<evidence type="ECO:0000313" key="2">
    <source>
        <dbReference type="EMBL" id="PIV25055.1"/>
    </source>
</evidence>
<dbReference type="AlphaFoldDB" id="A0A2M7CHE2"/>
<proteinExistence type="inferred from homology"/>
<protein>
    <submittedName>
        <fullName evidence="2">Uncharacterized protein</fullName>
    </submittedName>
</protein>
<comment type="similarity">
    <text evidence="1">Belongs to the UPF0235 family.</text>
</comment>
<comment type="caution">
    <text evidence="2">The sequence shown here is derived from an EMBL/GenBank/DDBJ whole genome shotgun (WGS) entry which is preliminary data.</text>
</comment>
<gene>
    <name evidence="2" type="ORF">COS38_03685</name>
</gene>
<accession>A0A2M7CHE2</accession>
<dbReference type="NCBIfam" id="TIGR00251">
    <property type="entry name" value="DUF167 family protein"/>
    <property type="match status" value="1"/>
</dbReference>
<organism evidence="2 3">
    <name type="scientific">Candidatus Berkelbacteria bacterium CG03_land_8_20_14_0_80_40_36</name>
    <dbReference type="NCBI Taxonomy" id="1974509"/>
    <lineage>
        <taxon>Bacteria</taxon>
        <taxon>Candidatus Berkelbacteria</taxon>
    </lineage>
</organism>
<dbReference type="SMART" id="SM01152">
    <property type="entry name" value="DUF167"/>
    <property type="match status" value="1"/>
</dbReference>